<comment type="caution">
    <text evidence="2">The sequence shown here is derived from an EMBL/GenBank/DDBJ whole genome shotgun (WGS) entry which is preliminary data.</text>
</comment>
<name>A0A8S2XQG7_9BILA</name>
<dbReference type="Proteomes" id="UP000682733">
    <property type="component" value="Unassembled WGS sequence"/>
</dbReference>
<organism evidence="2 3">
    <name type="scientific">Didymodactylos carnosus</name>
    <dbReference type="NCBI Taxonomy" id="1234261"/>
    <lineage>
        <taxon>Eukaryota</taxon>
        <taxon>Metazoa</taxon>
        <taxon>Spiralia</taxon>
        <taxon>Gnathifera</taxon>
        <taxon>Rotifera</taxon>
        <taxon>Eurotatoria</taxon>
        <taxon>Bdelloidea</taxon>
        <taxon>Philodinida</taxon>
        <taxon>Philodinidae</taxon>
        <taxon>Didymodactylos</taxon>
    </lineage>
</organism>
<dbReference type="Pfam" id="PF10551">
    <property type="entry name" value="MULE"/>
    <property type="match status" value="1"/>
</dbReference>
<feature type="non-terminal residue" evidence="2">
    <location>
        <position position="1"/>
    </location>
</feature>
<feature type="non-terminal residue" evidence="2">
    <location>
        <position position="207"/>
    </location>
</feature>
<evidence type="ECO:0000313" key="3">
    <source>
        <dbReference type="Proteomes" id="UP000682733"/>
    </source>
</evidence>
<dbReference type="EMBL" id="CAJOBA010096757">
    <property type="protein sequence ID" value="CAF4506010.1"/>
    <property type="molecule type" value="Genomic_DNA"/>
</dbReference>
<dbReference type="InterPro" id="IPR018289">
    <property type="entry name" value="MULE_transposase_dom"/>
</dbReference>
<dbReference type="AlphaFoldDB" id="A0A8S2XQG7"/>
<sequence length="207" mass="23934">TTKGKRLLRFNGYEYVTEKSPEKKHIGNVKIIGQKNVTFAFIHRNEVLPVCFVLLANKTQITYQQMINQISIICPLWLPQTVMVDFEKAPINVLGDAFPNIQMTGCFFHFRQTIHRKIQELGMQNDYNTNARFARQAHAFGELSDELPLAFKPLLLYFQQTYIGRTRPYGRAKPQSDLAFWNINVRITDGLVRTTNGAESWHARLKS</sequence>
<gene>
    <name evidence="2" type="ORF">TMI583_LOCUS48156</name>
</gene>
<accession>A0A8S2XQG7</accession>
<evidence type="ECO:0000313" key="2">
    <source>
        <dbReference type="EMBL" id="CAF4506010.1"/>
    </source>
</evidence>
<protein>
    <recommendedName>
        <fullName evidence="1">MULE transposase domain-containing protein</fullName>
    </recommendedName>
</protein>
<reference evidence="2" key="1">
    <citation type="submission" date="2021-02" db="EMBL/GenBank/DDBJ databases">
        <authorList>
            <person name="Nowell W R."/>
        </authorList>
    </citation>
    <scope>NUCLEOTIDE SEQUENCE</scope>
</reference>
<evidence type="ECO:0000259" key="1">
    <source>
        <dbReference type="Pfam" id="PF10551"/>
    </source>
</evidence>
<feature type="domain" description="MULE transposase" evidence="1">
    <location>
        <begin position="43"/>
        <end position="112"/>
    </location>
</feature>
<proteinExistence type="predicted"/>